<gene>
    <name evidence="1" type="primary">ABSGL_05659.1 scaffold 7188</name>
</gene>
<sequence length="164" mass="18629">MQTSISEPSFTRKWARKLHKKSAYSNYRRPSHCSEQSVCSNTSTSTLDKLLQAIPELFKRRSSNASAQSYNTYDEERQRIDELYLSALDELSYAQDSQGSRYYSGDLDCAREAIDRCSQACVQLLNLAPDQQCYKYLQDMINTKLFPLQSRLDALPSISSGGSP</sequence>
<protein>
    <submittedName>
        <fullName evidence="1">Uncharacterized protein</fullName>
    </submittedName>
</protein>
<accession>A0A163JKH8</accession>
<dbReference type="Proteomes" id="UP000078561">
    <property type="component" value="Unassembled WGS sequence"/>
</dbReference>
<evidence type="ECO:0000313" key="1">
    <source>
        <dbReference type="EMBL" id="SAM00003.1"/>
    </source>
</evidence>
<dbReference type="InParanoid" id="A0A163JKH8"/>
<dbReference type="AlphaFoldDB" id="A0A163JKH8"/>
<evidence type="ECO:0000313" key="2">
    <source>
        <dbReference type="Proteomes" id="UP000078561"/>
    </source>
</evidence>
<reference evidence="1" key="1">
    <citation type="submission" date="2016-04" db="EMBL/GenBank/DDBJ databases">
        <authorList>
            <person name="Evans L.H."/>
            <person name="Alamgir A."/>
            <person name="Owens N."/>
            <person name="Weber N.D."/>
            <person name="Virtaneva K."/>
            <person name="Barbian K."/>
            <person name="Babar A."/>
            <person name="Rosenke K."/>
        </authorList>
    </citation>
    <scope>NUCLEOTIDE SEQUENCE [LARGE SCALE GENOMIC DNA]</scope>
    <source>
        <strain evidence="1">CBS 101.48</strain>
    </source>
</reference>
<name>A0A163JKH8_ABSGL</name>
<organism evidence="1">
    <name type="scientific">Absidia glauca</name>
    <name type="common">Pin mould</name>
    <dbReference type="NCBI Taxonomy" id="4829"/>
    <lineage>
        <taxon>Eukaryota</taxon>
        <taxon>Fungi</taxon>
        <taxon>Fungi incertae sedis</taxon>
        <taxon>Mucoromycota</taxon>
        <taxon>Mucoromycotina</taxon>
        <taxon>Mucoromycetes</taxon>
        <taxon>Mucorales</taxon>
        <taxon>Cunninghamellaceae</taxon>
        <taxon>Absidia</taxon>
    </lineage>
</organism>
<dbReference type="OrthoDB" id="273230at2759"/>
<proteinExistence type="predicted"/>
<keyword evidence="2" id="KW-1185">Reference proteome</keyword>
<dbReference type="EMBL" id="LT553043">
    <property type="protein sequence ID" value="SAM00003.1"/>
    <property type="molecule type" value="Genomic_DNA"/>
</dbReference>